<keyword evidence="5" id="KW-0963">Cytoplasm</keyword>
<dbReference type="Pfam" id="PF00069">
    <property type="entry name" value="Pkinase"/>
    <property type="match status" value="1"/>
</dbReference>
<evidence type="ECO:0000256" key="14">
    <source>
        <dbReference type="ARBA" id="ARBA00048789"/>
    </source>
</evidence>
<dbReference type="GeneTree" id="ENSGT00950000182937"/>
<dbReference type="GO" id="GO:0045944">
    <property type="term" value="P:positive regulation of transcription by RNA polymerase II"/>
    <property type="evidence" value="ECO:0007669"/>
    <property type="project" value="TreeGrafter"/>
</dbReference>
<dbReference type="SMART" id="SM00220">
    <property type="entry name" value="S_TKc"/>
    <property type="match status" value="1"/>
</dbReference>
<evidence type="ECO:0000256" key="2">
    <source>
        <dbReference type="ARBA" id="ARBA00004496"/>
    </source>
</evidence>
<evidence type="ECO:0000259" key="17">
    <source>
        <dbReference type="PROSITE" id="PS50011"/>
    </source>
</evidence>
<dbReference type="GO" id="GO:0008384">
    <property type="term" value="F:IkappaB kinase activity"/>
    <property type="evidence" value="ECO:0007669"/>
    <property type="project" value="UniProtKB-EC"/>
</dbReference>
<dbReference type="InterPro" id="IPR046375">
    <property type="entry name" value="IKBKB_SDD_sf"/>
</dbReference>
<dbReference type="PROSITE" id="PS00107">
    <property type="entry name" value="PROTEIN_KINASE_ATP"/>
    <property type="match status" value="1"/>
</dbReference>
<dbReference type="Gene3D" id="1.20.1270.250">
    <property type="match status" value="1"/>
</dbReference>
<keyword evidence="19" id="KW-1185">Reference proteome</keyword>
<evidence type="ECO:0000256" key="11">
    <source>
        <dbReference type="ARBA" id="ARBA00022840"/>
    </source>
</evidence>
<feature type="domain" description="Protein kinase" evidence="17">
    <location>
        <begin position="15"/>
        <end position="309"/>
    </location>
</feature>
<dbReference type="CDD" id="cd17046">
    <property type="entry name" value="Ubl_IKKA_like"/>
    <property type="match status" value="1"/>
</dbReference>
<dbReference type="AlphaFoldDB" id="A0A8C4DH16"/>
<evidence type="ECO:0000256" key="7">
    <source>
        <dbReference type="ARBA" id="ARBA00022553"/>
    </source>
</evidence>
<dbReference type="InterPro" id="IPR051180">
    <property type="entry name" value="IKK"/>
</dbReference>
<dbReference type="InterPro" id="IPR000719">
    <property type="entry name" value="Prot_kinase_dom"/>
</dbReference>
<dbReference type="EC" id="2.7.11.10" evidence="3"/>
<dbReference type="Pfam" id="PF18397">
    <property type="entry name" value="IKBKB_SDD"/>
    <property type="match status" value="1"/>
</dbReference>
<evidence type="ECO:0000256" key="13">
    <source>
        <dbReference type="ARBA" id="ARBA00032095"/>
    </source>
</evidence>
<name>A0A8C4DH16_DICLA</name>
<evidence type="ECO:0000256" key="4">
    <source>
        <dbReference type="ARBA" id="ARBA00021841"/>
    </source>
</evidence>
<dbReference type="InterPro" id="IPR017441">
    <property type="entry name" value="Protein_kinase_ATP_BS"/>
</dbReference>
<evidence type="ECO:0000313" key="19">
    <source>
        <dbReference type="Proteomes" id="UP000694389"/>
    </source>
</evidence>
<dbReference type="GO" id="GO:0005634">
    <property type="term" value="C:nucleus"/>
    <property type="evidence" value="ECO:0007669"/>
    <property type="project" value="UniProtKB-SubCell"/>
</dbReference>
<dbReference type="Gene3D" id="3.10.20.90">
    <property type="entry name" value="Phosphatidylinositol 3-kinase Catalytic Subunit, Chain A, domain 1"/>
    <property type="match status" value="1"/>
</dbReference>
<reference evidence="18" key="2">
    <citation type="submission" date="2025-09" db="UniProtKB">
        <authorList>
            <consortium name="Ensembl"/>
        </authorList>
    </citation>
    <scope>IDENTIFICATION</scope>
</reference>
<dbReference type="GO" id="GO:0005524">
    <property type="term" value="F:ATP binding"/>
    <property type="evidence" value="ECO:0007669"/>
    <property type="project" value="UniProtKB-UniRule"/>
</dbReference>
<keyword evidence="8" id="KW-0808">Transferase</keyword>
<organism evidence="18 19">
    <name type="scientific">Dicentrarchus labrax</name>
    <name type="common">European seabass</name>
    <name type="synonym">Morone labrax</name>
    <dbReference type="NCBI Taxonomy" id="13489"/>
    <lineage>
        <taxon>Eukaryota</taxon>
        <taxon>Metazoa</taxon>
        <taxon>Chordata</taxon>
        <taxon>Craniata</taxon>
        <taxon>Vertebrata</taxon>
        <taxon>Euteleostomi</taxon>
        <taxon>Actinopterygii</taxon>
        <taxon>Neopterygii</taxon>
        <taxon>Teleostei</taxon>
        <taxon>Neoteleostei</taxon>
        <taxon>Acanthomorphata</taxon>
        <taxon>Eupercaria</taxon>
        <taxon>Moronidae</taxon>
        <taxon>Dicentrarchus</taxon>
    </lineage>
</organism>
<protein>
    <recommendedName>
        <fullName evidence="4">Inhibitor of nuclear factor kappa-B kinase subunit alpha</fullName>
        <ecNumber evidence="3">2.7.11.10</ecNumber>
    </recommendedName>
    <alternativeName>
        <fullName evidence="13">Nuclear factor NF-kappa-B inhibitor kinase alpha</fullName>
    </alternativeName>
</protein>
<evidence type="ECO:0000256" key="12">
    <source>
        <dbReference type="ARBA" id="ARBA00023242"/>
    </source>
</evidence>
<keyword evidence="9 15" id="KW-0547">Nucleotide-binding</keyword>
<evidence type="ECO:0000256" key="5">
    <source>
        <dbReference type="ARBA" id="ARBA00022490"/>
    </source>
</evidence>
<keyword evidence="10" id="KW-0418">Kinase</keyword>
<comment type="catalytic activity">
    <reaction evidence="14">
        <text>L-seryl-[I-kappa-B protein] + ATP = O-phospho-L-seryl-[I-kappa-B protein] + ADP + H(+)</text>
        <dbReference type="Rhea" id="RHEA:19073"/>
        <dbReference type="Rhea" id="RHEA-COMP:13698"/>
        <dbReference type="Rhea" id="RHEA-COMP:13699"/>
        <dbReference type="ChEBI" id="CHEBI:15378"/>
        <dbReference type="ChEBI" id="CHEBI:29999"/>
        <dbReference type="ChEBI" id="CHEBI:30616"/>
        <dbReference type="ChEBI" id="CHEBI:83421"/>
        <dbReference type="ChEBI" id="CHEBI:456216"/>
        <dbReference type="EC" id="2.7.11.10"/>
    </reaction>
</comment>
<evidence type="ECO:0000256" key="15">
    <source>
        <dbReference type="PROSITE-ProRule" id="PRU10141"/>
    </source>
</evidence>
<dbReference type="PANTHER" id="PTHR22969">
    <property type="entry name" value="IKB KINASE"/>
    <property type="match status" value="1"/>
</dbReference>
<dbReference type="Proteomes" id="UP000694389">
    <property type="component" value="Unassembled WGS sequence"/>
</dbReference>
<keyword evidence="12" id="KW-0539">Nucleus</keyword>
<feature type="region of interest" description="Disordered" evidence="16">
    <location>
        <begin position="688"/>
        <end position="713"/>
    </location>
</feature>
<dbReference type="SUPFAM" id="SSF56112">
    <property type="entry name" value="Protein kinase-like (PK-like)"/>
    <property type="match status" value="1"/>
</dbReference>
<dbReference type="Gene3D" id="1.10.510.10">
    <property type="entry name" value="Transferase(Phosphotransferase) domain 1"/>
    <property type="match status" value="1"/>
</dbReference>
<dbReference type="GO" id="GO:0008385">
    <property type="term" value="C:IkappaB kinase complex"/>
    <property type="evidence" value="ECO:0007669"/>
    <property type="project" value="TreeGrafter"/>
</dbReference>
<feature type="binding site" evidence="15">
    <location>
        <position position="44"/>
    </location>
    <ligand>
        <name>ATP</name>
        <dbReference type="ChEBI" id="CHEBI:30616"/>
    </ligand>
</feature>
<dbReference type="GO" id="GO:0033209">
    <property type="term" value="P:tumor necrosis factor-mediated signaling pathway"/>
    <property type="evidence" value="ECO:0007669"/>
    <property type="project" value="TreeGrafter"/>
</dbReference>
<evidence type="ECO:0000256" key="8">
    <source>
        <dbReference type="ARBA" id="ARBA00022679"/>
    </source>
</evidence>
<evidence type="ECO:0000256" key="1">
    <source>
        <dbReference type="ARBA" id="ARBA00004123"/>
    </source>
</evidence>
<dbReference type="InterPro" id="IPR041185">
    <property type="entry name" value="IKBKB_SDD"/>
</dbReference>
<sequence length="713" mass="81266">MEKPPFRQNQSCGDWELKERLGMGGFAHVYLYQHHETTEKLAVKMCRLELTPRNKDRWGREIQIMKKLNHINVVTARDVPEDILSIALNDLPLLAMEYCSRGDLRKMLSKPENCCGLKESEVLSLLNDVGSGIQYLHENKIIHRDLKPENIVLQDINGKLVHKIIDLGYAKDLDQGSLCTSFVGTLQYLAPELFENKPYTVTVDYWSFGTMVFECSCGFRPFLHNLQPVQWASKVRNKGPKDIMAVEEQNGEVKFSTHLPYPNNLSRTLSEPMESLLQLMLKWDPVQRGGKISPDTKKPKCFEALEQILSMKVVHILNMTTAQVHSFQLTTDESLHSLQKRIEAETKIEVVNQELLQETGVSLDPRKPAAQCVLDGVVSSVDFTLLQEAKIQMPLVVLKKVWGEAVSYICGLKEDYSRLFQGQRAAMLSLLRYNTNLTRCKNSMFGFSQQLKAKLDFFKSSIQYDLEKYSDQMHYGISSEKMLKAWQENEERAVAEVSHLDDEIMALHSEIVELQRSPYARRQGDKMEHLSDAHLSAPDVDVSSDSSEMVKAIIQTVQNQDKVLKDLYTHLSKILISKQKIIDLFPRIEKTLESIKDADNTVMQMQIKRQREFWHLLKIACVNSRRMCSLHSFCRSNPTCLLLLHVTVRSLSLSLFVSLSLSLFLLQAQNMSRNSIAASPESSNLLQVSQWSQSAQPVSSPHPLTSLPGPNDR</sequence>
<evidence type="ECO:0000256" key="9">
    <source>
        <dbReference type="ARBA" id="ARBA00022741"/>
    </source>
</evidence>
<keyword evidence="7" id="KW-0597">Phosphoprotein</keyword>
<reference evidence="18" key="1">
    <citation type="submission" date="2025-08" db="UniProtKB">
        <authorList>
            <consortium name="Ensembl"/>
        </authorList>
    </citation>
    <scope>IDENTIFICATION</scope>
</reference>
<dbReference type="PROSITE" id="PS00108">
    <property type="entry name" value="PROTEIN_KINASE_ST"/>
    <property type="match status" value="1"/>
</dbReference>
<evidence type="ECO:0000256" key="16">
    <source>
        <dbReference type="SAM" id="MobiDB-lite"/>
    </source>
</evidence>
<evidence type="ECO:0000256" key="10">
    <source>
        <dbReference type="ARBA" id="ARBA00022777"/>
    </source>
</evidence>
<evidence type="ECO:0000313" key="18">
    <source>
        <dbReference type="Ensembl" id="ENSDLAP00005004264.2"/>
    </source>
</evidence>
<proteinExistence type="predicted"/>
<dbReference type="FunFam" id="1.10.510.10:FF:000147">
    <property type="entry name" value="Inhibitor of nuclear factor kappa-B kinase subunit beta"/>
    <property type="match status" value="1"/>
</dbReference>
<dbReference type="PANTHER" id="PTHR22969:SF13">
    <property type="entry name" value="INHIBITOR OF NUCLEAR FACTOR KAPPA-B KINASE SUBUNIT ALPHA"/>
    <property type="match status" value="1"/>
</dbReference>
<comment type="subcellular location">
    <subcellularLocation>
        <location evidence="2">Cytoplasm</location>
    </subcellularLocation>
    <subcellularLocation>
        <location evidence="1">Nucleus</location>
    </subcellularLocation>
</comment>
<evidence type="ECO:0000256" key="3">
    <source>
        <dbReference type="ARBA" id="ARBA00012442"/>
    </source>
</evidence>
<dbReference type="InterPro" id="IPR011009">
    <property type="entry name" value="Kinase-like_dom_sf"/>
</dbReference>
<keyword evidence="11 15" id="KW-0067">ATP-binding</keyword>
<accession>A0A8C4DH16</accession>
<evidence type="ECO:0000256" key="6">
    <source>
        <dbReference type="ARBA" id="ARBA00022527"/>
    </source>
</evidence>
<dbReference type="PROSITE" id="PS50011">
    <property type="entry name" value="PROTEIN_KINASE_DOM"/>
    <property type="match status" value="1"/>
</dbReference>
<dbReference type="Ensembl" id="ENSDLAT00005004410.2">
    <property type="protein sequence ID" value="ENSDLAP00005004264.2"/>
    <property type="gene ID" value="ENSDLAG00005001836.2"/>
</dbReference>
<keyword evidence="6" id="KW-0723">Serine/threonine-protein kinase</keyword>
<feature type="compositionally biased region" description="Polar residues" evidence="16">
    <location>
        <begin position="688"/>
        <end position="703"/>
    </location>
</feature>
<dbReference type="InterPro" id="IPR008271">
    <property type="entry name" value="Ser/Thr_kinase_AS"/>
</dbReference>